<sequence length="114" mass="12531">MCGNLSPARERPNKVDVGPHCQQSSSPCGAGSYRTSGQQAGTQRWDIRSSMPHSAGNDKRASPKLYPRHRISSKDGFESPLAQLAKQAAQSVSTIQRNAYPLDVNVNHDRTRRD</sequence>
<organism evidence="1 2">
    <name type="scientific">Naganishia cerealis</name>
    <dbReference type="NCBI Taxonomy" id="610337"/>
    <lineage>
        <taxon>Eukaryota</taxon>
        <taxon>Fungi</taxon>
        <taxon>Dikarya</taxon>
        <taxon>Basidiomycota</taxon>
        <taxon>Agaricomycotina</taxon>
        <taxon>Tremellomycetes</taxon>
        <taxon>Filobasidiales</taxon>
        <taxon>Filobasidiaceae</taxon>
        <taxon>Naganishia</taxon>
    </lineage>
</organism>
<evidence type="ECO:0000313" key="1">
    <source>
        <dbReference type="EMBL" id="KAJ9110699.1"/>
    </source>
</evidence>
<gene>
    <name evidence="1" type="ORF">QFC19_001528</name>
</gene>
<dbReference type="Proteomes" id="UP001241377">
    <property type="component" value="Unassembled WGS sequence"/>
</dbReference>
<proteinExistence type="predicted"/>
<accession>A0ACC2WHR4</accession>
<name>A0ACC2WHR4_9TREE</name>
<reference evidence="1" key="1">
    <citation type="submission" date="2023-04" db="EMBL/GenBank/DDBJ databases">
        <title>Draft Genome sequencing of Naganishia species isolated from polar environments using Oxford Nanopore Technology.</title>
        <authorList>
            <person name="Leo P."/>
            <person name="Venkateswaran K."/>
        </authorList>
    </citation>
    <scope>NUCLEOTIDE SEQUENCE</scope>
    <source>
        <strain evidence="1">MNA-CCFEE 5261</strain>
    </source>
</reference>
<evidence type="ECO:0000313" key="2">
    <source>
        <dbReference type="Proteomes" id="UP001241377"/>
    </source>
</evidence>
<protein>
    <submittedName>
        <fullName evidence="1">Uncharacterized protein</fullName>
    </submittedName>
</protein>
<keyword evidence="2" id="KW-1185">Reference proteome</keyword>
<comment type="caution">
    <text evidence="1">The sequence shown here is derived from an EMBL/GenBank/DDBJ whole genome shotgun (WGS) entry which is preliminary data.</text>
</comment>
<dbReference type="EMBL" id="JASBWR010000011">
    <property type="protein sequence ID" value="KAJ9110699.1"/>
    <property type="molecule type" value="Genomic_DNA"/>
</dbReference>